<keyword evidence="2" id="KW-0131">Cell cycle</keyword>
<dbReference type="EMBL" id="WOCE01000024">
    <property type="protein sequence ID" value="KAE9586130.1"/>
    <property type="molecule type" value="Genomic_DNA"/>
</dbReference>
<dbReference type="GO" id="GO:0030174">
    <property type="term" value="P:regulation of DNA-templated DNA replication initiation"/>
    <property type="evidence" value="ECO:0007669"/>
    <property type="project" value="InterPro"/>
</dbReference>
<dbReference type="GO" id="GO:0071163">
    <property type="term" value="P:DNA replication preinitiation complex assembly"/>
    <property type="evidence" value="ECO:0007669"/>
    <property type="project" value="InterPro"/>
</dbReference>
<dbReference type="Proteomes" id="UP000447434">
    <property type="component" value="Chromosome 24"/>
</dbReference>
<dbReference type="InterPro" id="IPR032054">
    <property type="entry name" value="Cdt1_C"/>
</dbReference>
<dbReference type="SUPFAM" id="SSF46785">
    <property type="entry name" value="Winged helix' DNA-binding domain"/>
    <property type="match status" value="1"/>
</dbReference>
<dbReference type="GO" id="GO:0003677">
    <property type="term" value="F:DNA binding"/>
    <property type="evidence" value="ECO:0007669"/>
    <property type="project" value="UniProtKB-KW"/>
</dbReference>
<dbReference type="SMART" id="SM01075">
    <property type="entry name" value="CDT1"/>
    <property type="match status" value="1"/>
</dbReference>
<evidence type="ECO:0000256" key="2">
    <source>
        <dbReference type="ARBA" id="ARBA00023306"/>
    </source>
</evidence>
<dbReference type="InterPro" id="IPR038090">
    <property type="entry name" value="Cdt1_C_WH_dom_sf"/>
</dbReference>
<dbReference type="PANTHER" id="PTHR28637">
    <property type="entry name" value="DNA REPLICATION FACTOR CDT1"/>
    <property type="match status" value="1"/>
</dbReference>
<evidence type="ECO:0000256" key="1">
    <source>
        <dbReference type="ARBA" id="ARBA00008356"/>
    </source>
</evidence>
<evidence type="ECO:0000313" key="5">
    <source>
        <dbReference type="EMBL" id="KAE9586130.1"/>
    </source>
</evidence>
<protein>
    <submittedName>
        <fullName evidence="5">Putative winged helix-turn-helix DNA-binding domain, CDT1 Geminin-binding domain-containing protein</fullName>
    </submittedName>
</protein>
<dbReference type="Pfam" id="PF16679">
    <property type="entry name" value="CDT1_C"/>
    <property type="match status" value="1"/>
</dbReference>
<sequence>MDQKACVESVKNELDLKCEKIVEGVDKVIACPTPQKTSEPLPTKSKEGQTQLPEKYEIIADLFSHVTCSLRLLHLRKKSPTFQNVCAQVEILAKRKFLDAHLAQMKYIFPEGILIEKVLVYDSKSLSMKPDMNITLVFEVVDENYKDSADMALRRYFSSKLIDFFNMHPEATDIPEAMLPEPFSKRTCGLISVDLPVNPSTTLSSTSSEIEPFPGKSHLCPSFGRHFSQKMDLSCFPLSETPLPSNVSACLDNQENESNCKKESVASSHRLSNPNNEGEQQKESFSIRFQPSVINTPVHMICPPDSTSGSSSESPETKVVLCTDSLMTETPVQSAPQRLMPTSDVKLPNTTSQNSISCYKPAKRVLDFSLMEGNDDLDIRADKIESSIPGPSRGCSEDFKFSGSDSLPRVEESLGCFSEKTNQIEAAGLDTCHEASSSMLDMVNVIHSIFYSLKRTPITKEELLQKIIMNCFDFVEIREVEEQLEILEKLVPDWICKKLVPSGDIMYRCYQGSIGFGLSSSKGFRNVTIRDLEMSEELWGMVFLYVSSTQFCNFPYKMQAIHYSFYIVFLF</sequence>
<evidence type="ECO:0000259" key="4">
    <source>
        <dbReference type="SMART" id="SM01075"/>
    </source>
</evidence>
<feature type="region of interest" description="Disordered" evidence="3">
    <location>
        <begin position="261"/>
        <end position="284"/>
    </location>
</feature>
<keyword evidence="6" id="KW-1185">Reference proteome</keyword>
<feature type="domain" description="CDT1 Geminin-binding" evidence="4">
    <location>
        <begin position="52"/>
        <end position="181"/>
    </location>
</feature>
<comment type="caution">
    <text evidence="5">The sequence shown here is derived from an EMBL/GenBank/DDBJ whole genome shotgun (WGS) entry which is preliminary data.</text>
</comment>
<proteinExistence type="inferred from homology"/>
<dbReference type="Pfam" id="PF08839">
    <property type="entry name" value="CDT1"/>
    <property type="match status" value="1"/>
</dbReference>
<dbReference type="CDD" id="cd08674">
    <property type="entry name" value="Cdt1_m"/>
    <property type="match status" value="1"/>
</dbReference>
<dbReference type="Gene3D" id="1.10.10.1420">
    <property type="entry name" value="DNA replication factor Cdt1, C-terminal WH domain"/>
    <property type="match status" value="1"/>
</dbReference>
<dbReference type="PANTHER" id="PTHR28637:SF13">
    <property type="entry name" value="EXPRESSED PROTEIN"/>
    <property type="match status" value="1"/>
</dbReference>
<dbReference type="OrthoDB" id="341730at2759"/>
<keyword evidence="5" id="KW-0238">DNA-binding</keyword>
<dbReference type="GO" id="GO:0070182">
    <property type="term" value="F:DNA polymerase binding"/>
    <property type="evidence" value="ECO:0007669"/>
    <property type="project" value="TreeGrafter"/>
</dbReference>
<dbReference type="GO" id="GO:0000076">
    <property type="term" value="P:DNA replication checkpoint signaling"/>
    <property type="evidence" value="ECO:0007669"/>
    <property type="project" value="TreeGrafter"/>
</dbReference>
<organism evidence="5 6">
    <name type="scientific">Lupinus albus</name>
    <name type="common">White lupine</name>
    <name type="synonym">Lupinus termis</name>
    <dbReference type="NCBI Taxonomy" id="3870"/>
    <lineage>
        <taxon>Eukaryota</taxon>
        <taxon>Viridiplantae</taxon>
        <taxon>Streptophyta</taxon>
        <taxon>Embryophyta</taxon>
        <taxon>Tracheophyta</taxon>
        <taxon>Spermatophyta</taxon>
        <taxon>Magnoliopsida</taxon>
        <taxon>eudicotyledons</taxon>
        <taxon>Gunneridae</taxon>
        <taxon>Pentapetalae</taxon>
        <taxon>rosids</taxon>
        <taxon>fabids</taxon>
        <taxon>Fabales</taxon>
        <taxon>Fabaceae</taxon>
        <taxon>Papilionoideae</taxon>
        <taxon>50 kb inversion clade</taxon>
        <taxon>genistoids sensu lato</taxon>
        <taxon>core genistoids</taxon>
        <taxon>Genisteae</taxon>
        <taxon>Lupinus</taxon>
    </lineage>
</organism>
<comment type="similarity">
    <text evidence="1">Belongs to the Cdt1 family.</text>
</comment>
<dbReference type="InterPro" id="IPR036390">
    <property type="entry name" value="WH_DNA-bd_sf"/>
</dbReference>
<accession>A0A6A4N8V9</accession>
<evidence type="ECO:0000256" key="3">
    <source>
        <dbReference type="SAM" id="MobiDB-lite"/>
    </source>
</evidence>
<gene>
    <name evidence="5" type="ORF">Lalb_Chr24g0398621</name>
</gene>
<feature type="compositionally biased region" description="Polar residues" evidence="3">
    <location>
        <begin position="265"/>
        <end position="284"/>
    </location>
</feature>
<evidence type="ECO:0000313" key="6">
    <source>
        <dbReference type="Proteomes" id="UP000447434"/>
    </source>
</evidence>
<dbReference type="InterPro" id="IPR045173">
    <property type="entry name" value="Cdt1"/>
</dbReference>
<dbReference type="InterPro" id="IPR014939">
    <property type="entry name" value="CDT1_Gemini-bd-like"/>
</dbReference>
<reference evidence="6" key="1">
    <citation type="journal article" date="2020" name="Nat. Commun.">
        <title>Genome sequence of the cluster root forming white lupin.</title>
        <authorList>
            <person name="Hufnagel B."/>
            <person name="Marques A."/>
            <person name="Soriano A."/>
            <person name="Marques L."/>
            <person name="Divol F."/>
            <person name="Doumas P."/>
            <person name="Sallet E."/>
            <person name="Mancinotti D."/>
            <person name="Carrere S."/>
            <person name="Marande W."/>
            <person name="Arribat S."/>
            <person name="Keller J."/>
            <person name="Huneau C."/>
            <person name="Blein T."/>
            <person name="Aime D."/>
            <person name="Laguerre M."/>
            <person name="Taylor J."/>
            <person name="Schubert V."/>
            <person name="Nelson M."/>
            <person name="Geu-Flores F."/>
            <person name="Crespi M."/>
            <person name="Gallardo-Guerrero K."/>
            <person name="Delaux P.-M."/>
            <person name="Salse J."/>
            <person name="Berges H."/>
            <person name="Guyot R."/>
            <person name="Gouzy J."/>
            <person name="Peret B."/>
        </authorList>
    </citation>
    <scope>NUCLEOTIDE SEQUENCE [LARGE SCALE GENOMIC DNA]</scope>
    <source>
        <strain evidence="6">cv. Amiga</strain>
    </source>
</reference>
<name>A0A6A4N8V9_LUPAL</name>
<dbReference type="AlphaFoldDB" id="A0A6A4N8V9"/>
<dbReference type="GO" id="GO:0000278">
    <property type="term" value="P:mitotic cell cycle"/>
    <property type="evidence" value="ECO:0007669"/>
    <property type="project" value="TreeGrafter"/>
</dbReference>
<dbReference type="GO" id="GO:0005634">
    <property type="term" value="C:nucleus"/>
    <property type="evidence" value="ECO:0007669"/>
    <property type="project" value="TreeGrafter"/>
</dbReference>